<name>A0A2P8CAU9_9BACT</name>
<dbReference type="EMBL" id="PYGC01000007">
    <property type="protein sequence ID" value="PSK82098.1"/>
    <property type="molecule type" value="Genomic_DNA"/>
</dbReference>
<dbReference type="Gene3D" id="3.20.20.80">
    <property type="entry name" value="Glycosidases"/>
    <property type="match status" value="1"/>
</dbReference>
<proteinExistence type="predicted"/>
<dbReference type="Gene3D" id="2.60.40.10">
    <property type="entry name" value="Immunoglobulins"/>
    <property type="match status" value="1"/>
</dbReference>
<evidence type="ECO:0000313" key="3">
    <source>
        <dbReference type="EMBL" id="PSK82098.1"/>
    </source>
</evidence>
<dbReference type="AlphaFoldDB" id="A0A2P8CAU9"/>
<protein>
    <submittedName>
        <fullName evidence="3">Collagenase-like protein with putative collagen-binding domain</fullName>
    </submittedName>
</protein>
<dbReference type="PROSITE" id="PS51257">
    <property type="entry name" value="PROKAR_LIPOPROTEIN"/>
    <property type="match status" value="1"/>
</dbReference>
<evidence type="ECO:0000313" key="4">
    <source>
        <dbReference type="Proteomes" id="UP000240621"/>
    </source>
</evidence>
<dbReference type="OrthoDB" id="59486at2"/>
<sequence>MRRIFLLYLAIAVFSLTSCHHHREPAVKVTGQLKQWHTVTLMVTGPLVAEFSADNPFLDYRLEATFTNGNKTYVVPGFFAADGNAAESGAVYGNKWEVRFCPDKTGTWNYKISFVKGRNVAIADKADVKGETVSPNGFEGSFEVAPTDKTGRDFRAQGRLEYTGGHYLRFAGSGKYFLKAGADSPENFLAYAGFDDTYKPGQKETKAGEADSGSALHEYKPHIEDWHAGDPVWHGDKGKGIIGALNYLASQGMNSVYFLTMNVQDDGDDVWPWSRRNERYRFDCSKLDQWEIVFNHMDSLGISQHLVTQETENETLLDNGNTDAQRKLYYRELVARFGHHPALIWNLGEENGPADWTPNGQNDAQRKAMASYLAQIDPYHHPIVIHTHSDNTNRDKVLVPMLGLKSLDGVSLQVGNPYDVHQVTKKWWQNSDTTQHKWVLTMDEVGPAWKGALPDRNDAQHDTLRHQCLWGSLMAGGAGVEWYFGYKFPNNDLNCENWRSRENLWKQTKIAMDFFQQYVPFQNMQPADNLIITNDREQSYCLADAGKTYVIYLGEGTTWSRFKVSHPGEIYTVSWFNPRTGGALQKGTMETTTGDGWIDFGRAPSDHDKDWVVLLRRKS</sequence>
<dbReference type="Pfam" id="PF12904">
    <property type="entry name" value="Collagen_bind_2"/>
    <property type="match status" value="1"/>
</dbReference>
<accession>A0A2P8CAU9</accession>
<feature type="domain" description="DUF5060" evidence="2">
    <location>
        <begin position="33"/>
        <end position="114"/>
    </location>
</feature>
<organism evidence="3 4">
    <name type="scientific">Prolixibacter denitrificans</name>
    <dbReference type="NCBI Taxonomy" id="1541063"/>
    <lineage>
        <taxon>Bacteria</taxon>
        <taxon>Pseudomonadati</taxon>
        <taxon>Bacteroidota</taxon>
        <taxon>Bacteroidia</taxon>
        <taxon>Marinilabiliales</taxon>
        <taxon>Prolixibacteraceae</taxon>
        <taxon>Prolixibacter</taxon>
    </lineage>
</organism>
<evidence type="ECO:0000259" key="1">
    <source>
        <dbReference type="Pfam" id="PF12904"/>
    </source>
</evidence>
<dbReference type="RefSeq" id="WP_106542884.1">
    <property type="nucleotide sequence ID" value="NZ_BLAU01000001.1"/>
</dbReference>
<dbReference type="InterPro" id="IPR024749">
    <property type="entry name" value="Collagen-bd_put"/>
</dbReference>
<dbReference type="Pfam" id="PF16586">
    <property type="entry name" value="DUF5060"/>
    <property type="match status" value="1"/>
</dbReference>
<dbReference type="InterPro" id="IPR017853">
    <property type="entry name" value="GH"/>
</dbReference>
<feature type="domain" description="Putative collagen-binding" evidence="1">
    <location>
        <begin position="526"/>
        <end position="615"/>
    </location>
</feature>
<dbReference type="InterPro" id="IPR013783">
    <property type="entry name" value="Ig-like_fold"/>
</dbReference>
<dbReference type="Proteomes" id="UP000240621">
    <property type="component" value="Unassembled WGS sequence"/>
</dbReference>
<reference evidence="3 4" key="1">
    <citation type="submission" date="2018-03" db="EMBL/GenBank/DDBJ databases">
        <title>Genomic Encyclopedia of Archaeal and Bacterial Type Strains, Phase II (KMG-II): from individual species to whole genera.</title>
        <authorList>
            <person name="Goeker M."/>
        </authorList>
    </citation>
    <scope>NUCLEOTIDE SEQUENCE [LARGE SCALE GENOMIC DNA]</scope>
    <source>
        <strain evidence="3 4">DSM 27267</strain>
    </source>
</reference>
<comment type="caution">
    <text evidence="3">The sequence shown here is derived from an EMBL/GenBank/DDBJ whole genome shotgun (WGS) entry which is preliminary data.</text>
</comment>
<dbReference type="InterPro" id="IPR032260">
    <property type="entry name" value="DUF5060"/>
</dbReference>
<gene>
    <name evidence="3" type="ORF">CLV93_107213</name>
</gene>
<evidence type="ECO:0000259" key="2">
    <source>
        <dbReference type="Pfam" id="PF16586"/>
    </source>
</evidence>
<dbReference type="SUPFAM" id="SSF51445">
    <property type="entry name" value="(Trans)glycosidases"/>
    <property type="match status" value="1"/>
</dbReference>